<feature type="region of interest" description="Disordered" evidence="4">
    <location>
        <begin position="162"/>
        <end position="189"/>
    </location>
</feature>
<dbReference type="PANTHER" id="PTHR46646">
    <property type="entry name" value="TOM1-LIKE PROTEIN 1"/>
    <property type="match status" value="1"/>
</dbReference>
<evidence type="ECO:0000259" key="6">
    <source>
        <dbReference type="PROSITE" id="PS50909"/>
    </source>
</evidence>
<accession>A0AAW2C7Y1</accession>
<dbReference type="SUPFAM" id="SSF89009">
    <property type="entry name" value="GAT-like domain"/>
    <property type="match status" value="1"/>
</dbReference>
<keyword evidence="8" id="KW-1185">Reference proteome</keyword>
<feature type="domain" description="GAT" evidence="6">
    <location>
        <begin position="1"/>
        <end position="69"/>
    </location>
</feature>
<dbReference type="InterPro" id="IPR038425">
    <property type="entry name" value="GAT_sf"/>
</dbReference>
<sequence length="456" mass="52250">MEDKWELIEVLVLMQEDLTLSMLKNCKQSQPVIKAIIESTANDEGMLFEALYFHDELEQVIFKYEQLEAAQKAGEQQPENSDPVNYEDLEAAQEPGGKLPGNSDASKRHLLRQTLEALNSLLNAIISLFKVLPVLLDFYPLIRHFLIFYPIEMGDREIKARVGESESSSSSSSDSVFEITPTNPSSSLKPSISSKLLKFLTPSSCTHSSLRASSSFSVTPFHALSKEYFLDDKDLESIRGRFQIPEEAVFRLPHTSEKACSFAHGEVSFYEAAFSCGLRFPIHPFIHHFLSKLNIAPGQLVPNAWRTVVSCMAIWFIVYDGEMITLNEFPFLYKLKPSTHYEYFELSPWDKQTKIVHEFPTSFRDWKSSYFFVFGEFEMLSNDLWGEVPRLLRRWEIPILVALFFSSRLCFLFILLISDSLTFFLICFVAVEQPKLEEQYQGCVEAALEFAFTLLS</sequence>
<dbReference type="GO" id="GO:0043328">
    <property type="term" value="P:protein transport to vacuole involved in ubiquitin-dependent protein catabolic process via the multivesicular body sorting pathway"/>
    <property type="evidence" value="ECO:0007669"/>
    <property type="project" value="InterPro"/>
</dbReference>
<comment type="caution">
    <text evidence="7">The sequence shown here is derived from an EMBL/GenBank/DDBJ whole genome shotgun (WGS) entry which is preliminary data.</text>
</comment>
<gene>
    <name evidence="7" type="ORF">SO802_023140</name>
</gene>
<dbReference type="Proteomes" id="UP001459277">
    <property type="component" value="Unassembled WGS sequence"/>
</dbReference>
<feature type="compositionally biased region" description="Low complexity" evidence="4">
    <location>
        <begin position="165"/>
        <end position="175"/>
    </location>
</feature>
<dbReference type="Gene3D" id="1.20.58.160">
    <property type="match status" value="1"/>
</dbReference>
<protein>
    <recommendedName>
        <fullName evidence="6">GAT domain-containing protein</fullName>
    </recommendedName>
</protein>
<evidence type="ECO:0000256" key="3">
    <source>
        <dbReference type="ARBA" id="ARBA00023136"/>
    </source>
</evidence>
<organism evidence="7 8">
    <name type="scientific">Lithocarpus litseifolius</name>
    <dbReference type="NCBI Taxonomy" id="425828"/>
    <lineage>
        <taxon>Eukaryota</taxon>
        <taxon>Viridiplantae</taxon>
        <taxon>Streptophyta</taxon>
        <taxon>Embryophyta</taxon>
        <taxon>Tracheophyta</taxon>
        <taxon>Spermatophyta</taxon>
        <taxon>Magnoliopsida</taxon>
        <taxon>eudicotyledons</taxon>
        <taxon>Gunneridae</taxon>
        <taxon>Pentapetalae</taxon>
        <taxon>rosids</taxon>
        <taxon>fabids</taxon>
        <taxon>Fagales</taxon>
        <taxon>Fagaceae</taxon>
        <taxon>Lithocarpus</taxon>
    </lineage>
</organism>
<dbReference type="GO" id="GO:0035091">
    <property type="term" value="F:phosphatidylinositol binding"/>
    <property type="evidence" value="ECO:0007669"/>
    <property type="project" value="InterPro"/>
</dbReference>
<evidence type="ECO:0000256" key="1">
    <source>
        <dbReference type="ARBA" id="ARBA00004170"/>
    </source>
</evidence>
<evidence type="ECO:0000256" key="5">
    <source>
        <dbReference type="SAM" id="Phobius"/>
    </source>
</evidence>
<dbReference type="PROSITE" id="PS50909">
    <property type="entry name" value="GAT"/>
    <property type="match status" value="1"/>
</dbReference>
<comment type="similarity">
    <text evidence="2">Belongs to the TOM1 family.</text>
</comment>
<dbReference type="GO" id="GO:0043130">
    <property type="term" value="F:ubiquitin binding"/>
    <property type="evidence" value="ECO:0007669"/>
    <property type="project" value="InterPro"/>
</dbReference>
<keyword evidence="5" id="KW-1133">Transmembrane helix</keyword>
<keyword evidence="5" id="KW-0812">Transmembrane</keyword>
<dbReference type="AlphaFoldDB" id="A0AAW2C7Y1"/>
<dbReference type="GO" id="GO:0016020">
    <property type="term" value="C:membrane"/>
    <property type="evidence" value="ECO:0007669"/>
    <property type="project" value="UniProtKB-SubCell"/>
</dbReference>
<dbReference type="PANTHER" id="PTHR46646:SF5">
    <property type="entry name" value="TOM1-LIKE PROTEIN 2"/>
    <property type="match status" value="1"/>
</dbReference>
<feature type="transmembrane region" description="Helical" evidence="5">
    <location>
        <begin position="411"/>
        <end position="431"/>
    </location>
</feature>
<evidence type="ECO:0000256" key="2">
    <source>
        <dbReference type="ARBA" id="ARBA00007708"/>
    </source>
</evidence>
<keyword evidence="3 5" id="KW-0472">Membrane</keyword>
<evidence type="ECO:0000256" key="4">
    <source>
        <dbReference type="SAM" id="MobiDB-lite"/>
    </source>
</evidence>
<dbReference type="Pfam" id="PF03127">
    <property type="entry name" value="GAT"/>
    <property type="match status" value="1"/>
</dbReference>
<dbReference type="GO" id="GO:0005737">
    <property type="term" value="C:cytoplasm"/>
    <property type="evidence" value="ECO:0007669"/>
    <property type="project" value="UniProtKB-ARBA"/>
</dbReference>
<reference evidence="7 8" key="1">
    <citation type="submission" date="2024-01" db="EMBL/GenBank/DDBJ databases">
        <title>A telomere-to-telomere, gap-free genome of sweet tea (Lithocarpus litseifolius).</title>
        <authorList>
            <person name="Zhou J."/>
        </authorList>
    </citation>
    <scope>NUCLEOTIDE SEQUENCE [LARGE SCALE GENOMIC DNA]</scope>
    <source>
        <strain evidence="7">Zhou-2022a</strain>
        <tissue evidence="7">Leaf</tissue>
    </source>
</reference>
<proteinExistence type="inferred from homology"/>
<dbReference type="InterPro" id="IPR004152">
    <property type="entry name" value="GAT_dom"/>
</dbReference>
<comment type="subcellular location">
    <subcellularLocation>
        <location evidence="1">Membrane</location>
        <topology evidence="1">Peripheral membrane protein</topology>
    </subcellularLocation>
</comment>
<dbReference type="EMBL" id="JAZDWU010000008">
    <property type="protein sequence ID" value="KAK9993437.1"/>
    <property type="molecule type" value="Genomic_DNA"/>
</dbReference>
<evidence type="ECO:0000313" key="8">
    <source>
        <dbReference type="Proteomes" id="UP001459277"/>
    </source>
</evidence>
<dbReference type="InterPro" id="IPR044836">
    <property type="entry name" value="TOL_plant"/>
</dbReference>
<evidence type="ECO:0000313" key="7">
    <source>
        <dbReference type="EMBL" id="KAK9993437.1"/>
    </source>
</evidence>
<name>A0AAW2C7Y1_9ROSI</name>